<evidence type="ECO:0000256" key="1">
    <source>
        <dbReference type="ARBA" id="ARBA00022884"/>
    </source>
</evidence>
<dbReference type="InterPro" id="IPR051229">
    <property type="entry name" value="ALYREF_mRNA_export"/>
</dbReference>
<dbReference type="GeneID" id="18260758"/>
<dbReference type="Pfam" id="PF00076">
    <property type="entry name" value="RRM_1"/>
    <property type="match status" value="1"/>
</dbReference>
<dbReference type="Proteomes" id="UP000008066">
    <property type="component" value="Unassembled WGS sequence"/>
</dbReference>
<evidence type="ECO:0000256" key="2">
    <source>
        <dbReference type="PROSITE-ProRule" id="PRU00176"/>
    </source>
</evidence>
<organism evidence="6">
    <name type="scientific">Chaetomium thermophilum (strain DSM 1495 / CBS 144.50 / IMI 039719)</name>
    <name type="common">Thermochaetoides thermophila</name>
    <dbReference type="NCBI Taxonomy" id="759272"/>
    <lineage>
        <taxon>Eukaryota</taxon>
        <taxon>Fungi</taxon>
        <taxon>Dikarya</taxon>
        <taxon>Ascomycota</taxon>
        <taxon>Pezizomycotina</taxon>
        <taxon>Sordariomycetes</taxon>
        <taxon>Sordariomycetidae</taxon>
        <taxon>Sordariales</taxon>
        <taxon>Chaetomiaceae</taxon>
        <taxon>Thermochaetoides</taxon>
    </lineage>
</organism>
<evidence type="ECO:0000256" key="3">
    <source>
        <dbReference type="SAM" id="MobiDB-lite"/>
    </source>
</evidence>
<keyword evidence="6" id="KW-1185">Reference proteome</keyword>
<dbReference type="eggNOG" id="KOG0533">
    <property type="taxonomic scope" value="Eukaryota"/>
</dbReference>
<dbReference type="Pfam" id="PF13865">
    <property type="entry name" value="FoP_duplication"/>
    <property type="match status" value="1"/>
</dbReference>
<feature type="compositionally biased region" description="Low complexity" evidence="3">
    <location>
        <begin position="297"/>
        <end position="314"/>
    </location>
</feature>
<feature type="compositionally biased region" description="Basic and acidic residues" evidence="3">
    <location>
        <begin position="7"/>
        <end position="18"/>
    </location>
</feature>
<dbReference type="PROSITE" id="PS50102">
    <property type="entry name" value="RRM"/>
    <property type="match status" value="1"/>
</dbReference>
<dbReference type="SMART" id="SM00360">
    <property type="entry name" value="RRM"/>
    <property type="match status" value="1"/>
</dbReference>
<evidence type="ECO:0000313" key="5">
    <source>
        <dbReference type="EMBL" id="EGS17395.1"/>
    </source>
</evidence>
<dbReference type="KEGG" id="cthr:CTHT_0067200"/>
<feature type="region of interest" description="Disordered" evidence="3">
    <location>
        <begin position="1"/>
        <end position="93"/>
    </location>
</feature>
<feature type="region of interest" description="Disordered" evidence="3">
    <location>
        <begin position="165"/>
        <end position="327"/>
    </location>
</feature>
<feature type="compositionally biased region" description="Low complexity" evidence="3">
    <location>
        <begin position="165"/>
        <end position="180"/>
    </location>
</feature>
<feature type="compositionally biased region" description="Basic and acidic residues" evidence="3">
    <location>
        <begin position="266"/>
        <end position="283"/>
    </location>
</feature>
<reference evidence="5 6" key="1">
    <citation type="journal article" date="2011" name="Cell">
        <title>Insight into structure and assembly of the nuclear pore complex by utilizing the genome of a eukaryotic thermophile.</title>
        <authorList>
            <person name="Amlacher S."/>
            <person name="Sarges P."/>
            <person name="Flemming D."/>
            <person name="van Noort V."/>
            <person name="Kunze R."/>
            <person name="Devos D.P."/>
            <person name="Arumugam M."/>
            <person name="Bork P."/>
            <person name="Hurt E."/>
        </authorList>
    </citation>
    <scope>NUCLEOTIDE SEQUENCE [LARGE SCALE GENOMIC DNA]</scope>
    <source>
        <strain evidence="6">DSM 1495 / CBS 144.50 / IMI 039719</strain>
    </source>
</reference>
<protein>
    <submittedName>
        <fullName evidence="5">Putative RNA binding protein</fullName>
    </submittedName>
</protein>
<dbReference type="InterPro" id="IPR000504">
    <property type="entry name" value="RRM_dom"/>
</dbReference>
<evidence type="ECO:0000259" key="4">
    <source>
        <dbReference type="PROSITE" id="PS50102"/>
    </source>
</evidence>
<dbReference type="GO" id="GO:0005634">
    <property type="term" value="C:nucleus"/>
    <property type="evidence" value="ECO:0007669"/>
    <property type="project" value="TreeGrafter"/>
</dbReference>
<dbReference type="HOGENOM" id="CLU_052367_4_0_1"/>
<dbReference type="GO" id="GO:0003729">
    <property type="term" value="F:mRNA binding"/>
    <property type="evidence" value="ECO:0007669"/>
    <property type="project" value="TreeGrafter"/>
</dbReference>
<dbReference type="CDD" id="cd12418">
    <property type="entry name" value="RRM_Aly_REF_like"/>
    <property type="match status" value="1"/>
</dbReference>
<dbReference type="SUPFAM" id="SSF54928">
    <property type="entry name" value="RNA-binding domain, RBD"/>
    <property type="match status" value="1"/>
</dbReference>
<dbReference type="SMART" id="SM01218">
    <property type="entry name" value="FoP_duplication"/>
    <property type="match status" value="1"/>
</dbReference>
<sequence>MSNILDRSLDEILADRKKNNFNRGSRGGASRRRERDDRPRDGVRKSFRDDEPRNLDSEWVHDKFEDDSGRRPAASKGRRRSPEPNSDPRGTKLRVDNLHYELTQQDLEGLFSRIGPVISVHLKYDRAGRSEGVAFVTYEHHRDAVQAIKEFDGANAAGQPIRLTLLPSGPSSSRGSGRNPFDSAVKPSVLGTGRPLAERITVSTERVRSRSLSPGRDNSGEENGRGRGRRGGGVDRYRPRSRSPPRRRDGGGNGSGRRSGPGPKRGGRDPRLGRDGRPKKTQEELDAEMEDYFASVGAGNQQQQAQQSEGGNAAPHQEGGEDVDMIE</sequence>
<dbReference type="Gene3D" id="3.30.70.330">
    <property type="match status" value="1"/>
</dbReference>
<dbReference type="InterPro" id="IPR012677">
    <property type="entry name" value="Nucleotide-bd_a/b_plait_sf"/>
</dbReference>
<gene>
    <name evidence="5" type="ORF">CTHT_0067200</name>
</gene>
<evidence type="ECO:0000313" key="6">
    <source>
        <dbReference type="Proteomes" id="UP000008066"/>
    </source>
</evidence>
<feature type="domain" description="RRM" evidence="4">
    <location>
        <begin position="91"/>
        <end position="168"/>
    </location>
</feature>
<dbReference type="OMA" id="RNDYPRD"/>
<proteinExistence type="predicted"/>
<dbReference type="PANTHER" id="PTHR19965:SF82">
    <property type="entry name" value="THO COMPLEX SUBUNIT 4"/>
    <property type="match status" value="1"/>
</dbReference>
<dbReference type="AlphaFoldDB" id="G0SGQ6"/>
<accession>G0SGQ6</accession>
<name>G0SGQ6_CHATD</name>
<dbReference type="InterPro" id="IPR025715">
    <property type="entry name" value="FoP_C"/>
</dbReference>
<dbReference type="PANTHER" id="PTHR19965">
    <property type="entry name" value="RNA AND EXPORT FACTOR BINDING PROTEIN"/>
    <property type="match status" value="1"/>
</dbReference>
<dbReference type="EMBL" id="GL988047">
    <property type="protein sequence ID" value="EGS17395.1"/>
    <property type="molecule type" value="Genomic_DNA"/>
</dbReference>
<dbReference type="InterPro" id="IPR035979">
    <property type="entry name" value="RBD_domain_sf"/>
</dbReference>
<dbReference type="RefSeq" id="XP_006697013.1">
    <property type="nucleotide sequence ID" value="XM_006696950.1"/>
</dbReference>
<dbReference type="STRING" id="759272.G0SGQ6"/>
<keyword evidence="1 2" id="KW-0694">RNA-binding</keyword>
<dbReference type="OrthoDB" id="5382468at2759"/>
<feature type="compositionally biased region" description="Basic and acidic residues" evidence="3">
    <location>
        <begin position="31"/>
        <end position="70"/>
    </location>
</feature>